<dbReference type="AlphaFoldDB" id="A0A919FXM1"/>
<dbReference type="Proteomes" id="UP000603708">
    <property type="component" value="Unassembled WGS sequence"/>
</dbReference>
<reference evidence="3" key="2">
    <citation type="submission" date="2020-09" db="EMBL/GenBank/DDBJ databases">
        <authorList>
            <person name="Sun Q."/>
            <person name="Ohkuma M."/>
        </authorList>
    </citation>
    <scope>NUCLEOTIDE SEQUENCE</scope>
    <source>
        <strain evidence="3">JCM 5069</strain>
    </source>
</reference>
<name>A0A919FXM1_9ACTN</name>
<dbReference type="RefSeq" id="WP_308439144.1">
    <property type="nucleotide sequence ID" value="NZ_BNCD01000003.1"/>
</dbReference>
<sequence>MPEGPLVVGVGAATGVSGEEVLALVTGVLAAAGLPLAAVAELATVQARAAEPGLRAAAAFLGVPLAAYPAGALARVRVPNPSAAVRTAVGTASVAEAAALLRGGRLLVPKSTSARHPARATCAVARLPVPAPREDRTGRRDRRDLAGRREEGL</sequence>
<organism evidence="3 4">
    <name type="scientific">Streptomyces sulfonofaciens</name>
    <dbReference type="NCBI Taxonomy" id="68272"/>
    <lineage>
        <taxon>Bacteria</taxon>
        <taxon>Bacillati</taxon>
        <taxon>Actinomycetota</taxon>
        <taxon>Actinomycetes</taxon>
        <taxon>Kitasatosporales</taxon>
        <taxon>Streptomycetaceae</taxon>
        <taxon>Streptomyces</taxon>
    </lineage>
</organism>
<dbReference type="InterPro" id="IPR052553">
    <property type="entry name" value="CbiG_hydrolase"/>
</dbReference>
<feature type="domain" description="CobE/GbiG C-terminal" evidence="2">
    <location>
        <begin position="6"/>
        <end position="125"/>
    </location>
</feature>
<dbReference type="GO" id="GO:0009236">
    <property type="term" value="P:cobalamin biosynthetic process"/>
    <property type="evidence" value="ECO:0007669"/>
    <property type="project" value="InterPro"/>
</dbReference>
<evidence type="ECO:0000313" key="3">
    <source>
        <dbReference type="EMBL" id="GHH73666.1"/>
    </source>
</evidence>
<comment type="caution">
    <text evidence="3">The sequence shown here is derived from an EMBL/GenBank/DDBJ whole genome shotgun (WGS) entry which is preliminary data.</text>
</comment>
<dbReference type="SUPFAM" id="SSF159664">
    <property type="entry name" value="CobE/GbiG C-terminal domain-like"/>
    <property type="match status" value="1"/>
</dbReference>
<gene>
    <name evidence="3" type="ORF">GCM10018793_12700</name>
</gene>
<evidence type="ECO:0000256" key="1">
    <source>
        <dbReference type="SAM" id="MobiDB-lite"/>
    </source>
</evidence>
<keyword evidence="4" id="KW-1185">Reference proteome</keyword>
<dbReference type="InterPro" id="IPR036518">
    <property type="entry name" value="CobE/GbiG_C_sf"/>
</dbReference>
<dbReference type="PANTHER" id="PTHR37477">
    <property type="entry name" value="COBALT-PRECORRIN-5A HYDROLASE"/>
    <property type="match status" value="1"/>
</dbReference>
<dbReference type="Gene3D" id="3.30.420.180">
    <property type="entry name" value="CobE/GbiG C-terminal domain"/>
    <property type="match status" value="1"/>
</dbReference>
<dbReference type="Pfam" id="PF01890">
    <property type="entry name" value="CbiG_C"/>
    <property type="match status" value="1"/>
</dbReference>
<dbReference type="EMBL" id="BNCD01000003">
    <property type="protein sequence ID" value="GHH73666.1"/>
    <property type="molecule type" value="Genomic_DNA"/>
</dbReference>
<feature type="region of interest" description="Disordered" evidence="1">
    <location>
        <begin position="128"/>
        <end position="153"/>
    </location>
</feature>
<evidence type="ECO:0000313" key="4">
    <source>
        <dbReference type="Proteomes" id="UP000603708"/>
    </source>
</evidence>
<proteinExistence type="predicted"/>
<feature type="compositionally biased region" description="Basic and acidic residues" evidence="1">
    <location>
        <begin position="132"/>
        <end position="153"/>
    </location>
</feature>
<evidence type="ECO:0000259" key="2">
    <source>
        <dbReference type="Pfam" id="PF01890"/>
    </source>
</evidence>
<dbReference type="PANTHER" id="PTHR37477:SF1">
    <property type="entry name" value="COBALT-PRECORRIN-5A HYDROLASE"/>
    <property type="match status" value="1"/>
</dbReference>
<dbReference type="InterPro" id="IPR002750">
    <property type="entry name" value="CobE/GbiG_C"/>
</dbReference>
<accession>A0A919FXM1</accession>
<protein>
    <recommendedName>
        <fullName evidence="2">CobE/GbiG C-terminal domain-containing protein</fullName>
    </recommendedName>
</protein>
<reference evidence="3" key="1">
    <citation type="journal article" date="2014" name="Int. J. Syst. Evol. Microbiol.">
        <title>Complete genome sequence of Corynebacterium casei LMG S-19264T (=DSM 44701T), isolated from a smear-ripened cheese.</title>
        <authorList>
            <consortium name="US DOE Joint Genome Institute (JGI-PGF)"/>
            <person name="Walter F."/>
            <person name="Albersmeier A."/>
            <person name="Kalinowski J."/>
            <person name="Ruckert C."/>
        </authorList>
    </citation>
    <scope>NUCLEOTIDE SEQUENCE</scope>
    <source>
        <strain evidence="3">JCM 5069</strain>
    </source>
</reference>